<accession>A0AAU9K7R9</accession>
<feature type="transmembrane region" description="Helical" evidence="1">
    <location>
        <begin position="16"/>
        <end position="36"/>
    </location>
</feature>
<sequence>MPKFSNLNANLGVKPYFLISLFQSIIGSFFFVYYDIKNLNPIKGFKFYYFSSLSNTKLDSHYINISSPSWLKNIILFCLNLKISLTKKISYKLLS</sequence>
<dbReference type="Proteomes" id="UP001162131">
    <property type="component" value="Unassembled WGS sequence"/>
</dbReference>
<proteinExistence type="predicted"/>
<keyword evidence="1" id="KW-0472">Membrane</keyword>
<gene>
    <name evidence="2" type="ORF">BSTOLATCC_MIC60872</name>
</gene>
<dbReference type="AlphaFoldDB" id="A0AAU9K7R9"/>
<keyword evidence="1" id="KW-1133">Transmembrane helix</keyword>
<organism evidence="2 3">
    <name type="scientific">Blepharisma stoltei</name>
    <dbReference type="NCBI Taxonomy" id="1481888"/>
    <lineage>
        <taxon>Eukaryota</taxon>
        <taxon>Sar</taxon>
        <taxon>Alveolata</taxon>
        <taxon>Ciliophora</taxon>
        <taxon>Postciliodesmatophora</taxon>
        <taxon>Heterotrichea</taxon>
        <taxon>Heterotrichida</taxon>
        <taxon>Blepharismidae</taxon>
        <taxon>Blepharisma</taxon>
    </lineage>
</organism>
<name>A0AAU9K7R9_9CILI</name>
<comment type="caution">
    <text evidence="2">The sequence shown here is derived from an EMBL/GenBank/DDBJ whole genome shotgun (WGS) entry which is preliminary data.</text>
</comment>
<protein>
    <submittedName>
        <fullName evidence="2">Uncharacterized protein</fullName>
    </submittedName>
</protein>
<evidence type="ECO:0000256" key="1">
    <source>
        <dbReference type="SAM" id="Phobius"/>
    </source>
</evidence>
<reference evidence="2" key="1">
    <citation type="submission" date="2021-09" db="EMBL/GenBank/DDBJ databases">
        <authorList>
            <consortium name="AG Swart"/>
            <person name="Singh M."/>
            <person name="Singh A."/>
            <person name="Seah K."/>
            <person name="Emmerich C."/>
        </authorList>
    </citation>
    <scope>NUCLEOTIDE SEQUENCE</scope>
    <source>
        <strain evidence="2">ATCC30299</strain>
    </source>
</reference>
<dbReference type="EMBL" id="CAJZBQ010000058">
    <property type="protein sequence ID" value="CAG9334252.1"/>
    <property type="molecule type" value="Genomic_DNA"/>
</dbReference>
<keyword evidence="1" id="KW-0812">Transmembrane</keyword>
<keyword evidence="3" id="KW-1185">Reference proteome</keyword>
<evidence type="ECO:0000313" key="2">
    <source>
        <dbReference type="EMBL" id="CAG9334252.1"/>
    </source>
</evidence>
<evidence type="ECO:0000313" key="3">
    <source>
        <dbReference type="Proteomes" id="UP001162131"/>
    </source>
</evidence>